<evidence type="ECO:0000313" key="5">
    <source>
        <dbReference type="Proteomes" id="UP000289738"/>
    </source>
</evidence>
<dbReference type="Proteomes" id="UP000289738">
    <property type="component" value="Chromosome B10"/>
</dbReference>
<dbReference type="GO" id="GO:0003677">
    <property type="term" value="F:DNA binding"/>
    <property type="evidence" value="ECO:0007669"/>
    <property type="project" value="TreeGrafter"/>
</dbReference>
<feature type="coiled-coil region" evidence="1">
    <location>
        <begin position="50"/>
        <end position="77"/>
    </location>
</feature>
<dbReference type="Pfam" id="PF04873">
    <property type="entry name" value="EIN3_DNA-bd"/>
    <property type="match status" value="1"/>
</dbReference>
<dbReference type="InterPro" id="IPR047091">
    <property type="entry name" value="EIN3-like_DNA-bd"/>
</dbReference>
<proteinExistence type="predicted"/>
<dbReference type="GO" id="GO:0005634">
    <property type="term" value="C:nucleus"/>
    <property type="evidence" value="ECO:0007669"/>
    <property type="project" value="InterPro"/>
</dbReference>
<feature type="region of interest" description="Disordered" evidence="2">
    <location>
        <begin position="106"/>
        <end position="130"/>
    </location>
</feature>
<protein>
    <recommendedName>
        <fullName evidence="3">Ethylene insensitive 3-like DNA-binding domain-containing protein</fullName>
    </recommendedName>
</protein>
<dbReference type="AlphaFoldDB" id="A0A444X1J9"/>
<keyword evidence="5" id="KW-1185">Reference proteome</keyword>
<dbReference type="STRING" id="3818.A0A444X1J9"/>
<dbReference type="InterPro" id="IPR006957">
    <property type="entry name" value="EIN3"/>
</dbReference>
<gene>
    <name evidence="4" type="ORF">Ahy_B10g102157</name>
</gene>
<dbReference type="PANTHER" id="PTHR33305">
    <property type="entry name" value="ETHYLENE INSENSITIVE 3-LIKE 2 PROTEIN"/>
    <property type="match status" value="1"/>
</dbReference>
<organism evidence="4 5">
    <name type="scientific">Arachis hypogaea</name>
    <name type="common">Peanut</name>
    <dbReference type="NCBI Taxonomy" id="3818"/>
    <lineage>
        <taxon>Eukaryota</taxon>
        <taxon>Viridiplantae</taxon>
        <taxon>Streptophyta</taxon>
        <taxon>Embryophyta</taxon>
        <taxon>Tracheophyta</taxon>
        <taxon>Spermatophyta</taxon>
        <taxon>Magnoliopsida</taxon>
        <taxon>eudicotyledons</taxon>
        <taxon>Gunneridae</taxon>
        <taxon>Pentapetalae</taxon>
        <taxon>rosids</taxon>
        <taxon>fabids</taxon>
        <taxon>Fabales</taxon>
        <taxon>Fabaceae</taxon>
        <taxon>Papilionoideae</taxon>
        <taxon>50 kb inversion clade</taxon>
        <taxon>dalbergioids sensu lato</taxon>
        <taxon>Dalbergieae</taxon>
        <taxon>Pterocarpus clade</taxon>
        <taxon>Arachis</taxon>
    </lineage>
</organism>
<feature type="compositionally biased region" description="Acidic residues" evidence="2">
    <location>
        <begin position="115"/>
        <end position="126"/>
    </location>
</feature>
<feature type="domain" description="Ethylene insensitive 3-like DNA-binding" evidence="3">
    <location>
        <begin position="39"/>
        <end position="111"/>
    </location>
</feature>
<sequence length="280" mass="31799">MVLIQEEMDPSYVQLTNTEDEEIDATLTAEDETIDYEVLKKRIWKDRVLLQKMKEKFKKDESENKEAKQEASRKKKMSRAQDSVLKYMVKIMKVCKARGFVYGIVPEKGKPDEENNKEDDEGETEVFESSSINSINNSLDHVLFGGGGSSSTGDSEKRKCNFDSNNNDNSFVDKLLYTCQNIDCPQSHLSMGFRDKNSRMDHESMCAFRSANHQGSNSSNKNSKAFHDYPSNCELLAALEMVKANSHDHISSHDGHLLDKEATTSSLWDYTTTSFKSNNI</sequence>
<evidence type="ECO:0000256" key="1">
    <source>
        <dbReference type="SAM" id="Coils"/>
    </source>
</evidence>
<accession>A0A444X1J9</accession>
<reference evidence="4 5" key="1">
    <citation type="submission" date="2019-01" db="EMBL/GenBank/DDBJ databases">
        <title>Sequencing of cultivated peanut Arachis hypogaea provides insights into genome evolution and oil improvement.</title>
        <authorList>
            <person name="Chen X."/>
        </authorList>
    </citation>
    <scope>NUCLEOTIDE SEQUENCE [LARGE SCALE GENOMIC DNA]</scope>
    <source>
        <strain evidence="5">cv. Fuhuasheng</strain>
        <tissue evidence="4">Leaves</tissue>
    </source>
</reference>
<name>A0A444X1J9_ARAHY</name>
<keyword evidence="1" id="KW-0175">Coiled coil</keyword>
<evidence type="ECO:0000259" key="3">
    <source>
        <dbReference type="Pfam" id="PF04873"/>
    </source>
</evidence>
<dbReference type="GO" id="GO:0003700">
    <property type="term" value="F:DNA-binding transcription factor activity"/>
    <property type="evidence" value="ECO:0007669"/>
    <property type="project" value="InterPro"/>
</dbReference>
<evidence type="ECO:0000313" key="4">
    <source>
        <dbReference type="EMBL" id="RYQ83473.1"/>
    </source>
</evidence>
<comment type="caution">
    <text evidence="4">The sequence shown here is derived from an EMBL/GenBank/DDBJ whole genome shotgun (WGS) entry which is preliminary data.</text>
</comment>
<dbReference type="PANTHER" id="PTHR33305:SF29">
    <property type="entry name" value="ETHYLENE INSENSITIVE 3-LIKE 5 PROTEIN"/>
    <property type="match status" value="1"/>
</dbReference>
<evidence type="ECO:0000256" key="2">
    <source>
        <dbReference type="SAM" id="MobiDB-lite"/>
    </source>
</evidence>
<dbReference type="EMBL" id="SDMP01000020">
    <property type="protein sequence ID" value="RYQ83473.1"/>
    <property type="molecule type" value="Genomic_DNA"/>
</dbReference>